<feature type="compositionally biased region" description="Low complexity" evidence="2">
    <location>
        <begin position="393"/>
        <end position="410"/>
    </location>
</feature>
<protein>
    <recommendedName>
        <fullName evidence="5">Constitutive coactivator of PPAR-gamma-like protein 1</fullName>
    </recommendedName>
</protein>
<name>A0A8J2S472_9CRUS</name>
<dbReference type="OrthoDB" id="10061469at2759"/>
<dbReference type="GO" id="GO:0005634">
    <property type="term" value="C:nucleus"/>
    <property type="evidence" value="ECO:0007669"/>
    <property type="project" value="TreeGrafter"/>
</dbReference>
<evidence type="ECO:0000256" key="2">
    <source>
        <dbReference type="SAM" id="MobiDB-lite"/>
    </source>
</evidence>
<dbReference type="PANTHER" id="PTHR15976:SF16">
    <property type="entry name" value="ASTEROID DOMAIN-CONTAINING PROTEIN"/>
    <property type="match status" value="1"/>
</dbReference>
<keyword evidence="4" id="KW-1185">Reference proteome</keyword>
<feature type="region of interest" description="Disordered" evidence="2">
    <location>
        <begin position="337"/>
        <end position="430"/>
    </location>
</feature>
<feature type="compositionally biased region" description="Basic and acidic residues" evidence="2">
    <location>
        <begin position="546"/>
        <end position="555"/>
    </location>
</feature>
<feature type="compositionally biased region" description="Polar residues" evidence="2">
    <location>
        <begin position="947"/>
        <end position="959"/>
    </location>
</feature>
<reference evidence="3" key="1">
    <citation type="submission" date="2021-11" db="EMBL/GenBank/DDBJ databases">
        <authorList>
            <person name="Schell T."/>
        </authorList>
    </citation>
    <scope>NUCLEOTIDE SEQUENCE</scope>
    <source>
        <strain evidence="3">M5</strain>
    </source>
</reference>
<dbReference type="InterPro" id="IPR029060">
    <property type="entry name" value="PIN-like_dom_sf"/>
</dbReference>
<comment type="caution">
    <text evidence="3">The sequence shown here is derived from an EMBL/GenBank/DDBJ whole genome shotgun (WGS) entry which is preliminary data.</text>
</comment>
<accession>A0A8J2S472</accession>
<feature type="compositionally biased region" description="Low complexity" evidence="2">
    <location>
        <begin position="556"/>
        <end position="573"/>
    </location>
</feature>
<feature type="compositionally biased region" description="Low complexity" evidence="2">
    <location>
        <begin position="929"/>
        <end position="946"/>
    </location>
</feature>
<dbReference type="Gene3D" id="3.40.50.1010">
    <property type="entry name" value="5'-nuclease"/>
    <property type="match status" value="1"/>
</dbReference>
<feature type="region of interest" description="Disordered" evidence="2">
    <location>
        <begin position="907"/>
        <end position="961"/>
    </location>
</feature>
<proteinExistence type="inferred from homology"/>
<feature type="compositionally biased region" description="Polar residues" evidence="2">
    <location>
        <begin position="576"/>
        <end position="587"/>
    </location>
</feature>
<dbReference type="SUPFAM" id="SSF88723">
    <property type="entry name" value="PIN domain-like"/>
    <property type="match status" value="1"/>
</dbReference>
<dbReference type="EMBL" id="CAKKLH010000301">
    <property type="protein sequence ID" value="CAH0110202.1"/>
    <property type="molecule type" value="Genomic_DNA"/>
</dbReference>
<organism evidence="3 4">
    <name type="scientific">Daphnia galeata</name>
    <dbReference type="NCBI Taxonomy" id="27404"/>
    <lineage>
        <taxon>Eukaryota</taxon>
        <taxon>Metazoa</taxon>
        <taxon>Ecdysozoa</taxon>
        <taxon>Arthropoda</taxon>
        <taxon>Crustacea</taxon>
        <taxon>Branchiopoda</taxon>
        <taxon>Diplostraca</taxon>
        <taxon>Cladocera</taxon>
        <taxon>Anomopoda</taxon>
        <taxon>Daphniidae</taxon>
        <taxon>Daphnia</taxon>
    </lineage>
</organism>
<comment type="similarity">
    <text evidence="1">Belongs to the constitutive coactivator of PPAR-gamma family.</text>
</comment>
<feature type="compositionally biased region" description="Basic and acidic residues" evidence="2">
    <location>
        <begin position="348"/>
        <end position="358"/>
    </location>
</feature>
<evidence type="ECO:0000313" key="3">
    <source>
        <dbReference type="EMBL" id="CAH0110202.1"/>
    </source>
</evidence>
<dbReference type="Proteomes" id="UP000789390">
    <property type="component" value="Unassembled WGS sequence"/>
</dbReference>
<dbReference type="InterPro" id="IPR026784">
    <property type="entry name" value="Coact_PPARg"/>
</dbReference>
<dbReference type="AlphaFoldDB" id="A0A8J2S472"/>
<gene>
    <name evidence="3" type="ORF">DGAL_LOCUS13755</name>
</gene>
<evidence type="ECO:0000256" key="1">
    <source>
        <dbReference type="ARBA" id="ARBA00009495"/>
    </source>
</evidence>
<evidence type="ECO:0008006" key="5">
    <source>
        <dbReference type="Google" id="ProtNLM"/>
    </source>
</evidence>
<dbReference type="PANTHER" id="PTHR15976">
    <property type="entry name" value="CONSTITUTIVE COACTIVATOR OF PEROXISOME PROLIFERATOR-ACTIVATED RECEPTOR GAMMA"/>
    <property type="match status" value="1"/>
</dbReference>
<evidence type="ECO:0000313" key="4">
    <source>
        <dbReference type="Proteomes" id="UP000789390"/>
    </source>
</evidence>
<feature type="region of interest" description="Disordered" evidence="2">
    <location>
        <begin position="546"/>
        <end position="587"/>
    </location>
</feature>
<sequence length="982" mass="108676">MPSGIMGLQSLQQLIESQFAGACVSVDLLRIASSVASPYQGRVALSLVVDAECCLDRLYGGYVSDWICGGQWNRMLQFLASLVQTLHAHNLHLAVFFNGSLEPPRMHEWVRNQLAARSNIYQVLRHLHTKGTPPPKVWWVPPSTLRTALRLALRHLKIAVLSSVDDHHQEVIGFCRDNHFHGILAEDAEYAIFDPPRYFSSKQLKLTYKGSLETKEFILDEVAKGLNLNPNRFCVLAALLGNFLLTDADLREFHKRICEENQTSLNQPEGVIRAVASFVRELPSIDNLESVGAKVFNSTTDGRVNRFKQAVNYFLNGTRDQYGRFKNATLLRQHNHHNEGKNHKHGNAAHEVKARKLASEAADEEQNEIPDAVPSSNDQPQEEVIENGGYVNGSSQPHGSSSGSSSGATSPHREREVWGGPKSGDGQYQPCLPPVAAEVLRTAYERHRRGLMSPYMYQLLTQHRFWYNILGSGRQMKVNQMQCLGGILFLISNCVLNMGEIRLPVVLEDQCHREVPNIQLFYRPVRQMVYAILFNLHHHTFLADKQREQQNEKPETNATNGSSTTNNAASTGSYVPPQSLNGSGTATQSNPLIPEIKIREWVWTAANPYRHPEIVVAAAVGWPVPTVHRLWFGTSMDDKKRRLRAFLSCLHADTALMLNPDYVPQHLLILACVLRYIMAASQGTILQKQELDALIVQAFAMEITNPNYLQDLQLTKVSARGVQLATLVMEGVETALLVNDACGSPVPWPVCCPWLFFDGKLFHTKLTRTQTVRDLHELCEHRGDLIMKVEKLRKAILDGLVLTPLPPRPPALAPMHDPAWASRDFLAGPFNINLPGGLKRGGQGQRRGVARGGQLEVAGVVVSSWVPNYGGPRGRGHMGPATGRGGGGGMMTAQNMAPQRNGHVHYSTRGGRAARGGRRGGHQTTQRKQNTAATSTNTSTTAAQSNGKVSVNSNESCDNNRGVKLLTHDVTQPEVNGEEISK</sequence>
<dbReference type="FunFam" id="3.40.50.1010:FF:000009">
    <property type="entry name" value="Constitutive coactivator of PPAR-gamma-like protein 1"/>
    <property type="match status" value="1"/>
</dbReference>